<keyword evidence="1 5" id="KW-0489">Methyltransferase</keyword>
<dbReference type="RefSeq" id="XP_033581795.1">
    <property type="nucleotide sequence ID" value="XM_033719003.1"/>
</dbReference>
<gene>
    <name evidence="5 7" type="ORF">BDZ99DRAFT_458805</name>
</gene>
<organism evidence="5">
    <name type="scientific">Mytilinidion resinicola</name>
    <dbReference type="NCBI Taxonomy" id="574789"/>
    <lineage>
        <taxon>Eukaryota</taxon>
        <taxon>Fungi</taxon>
        <taxon>Dikarya</taxon>
        <taxon>Ascomycota</taxon>
        <taxon>Pezizomycotina</taxon>
        <taxon>Dothideomycetes</taxon>
        <taxon>Pleosporomycetidae</taxon>
        <taxon>Mytilinidiales</taxon>
        <taxon>Mytilinidiaceae</taxon>
        <taxon>Mytilinidion</taxon>
    </lineage>
</organism>
<dbReference type="EMBL" id="MU003694">
    <property type="protein sequence ID" value="KAF2814831.1"/>
    <property type="molecule type" value="Genomic_DNA"/>
</dbReference>
<dbReference type="Proteomes" id="UP000504636">
    <property type="component" value="Unplaced"/>
</dbReference>
<dbReference type="GO" id="GO:0032259">
    <property type="term" value="P:methylation"/>
    <property type="evidence" value="ECO:0007669"/>
    <property type="project" value="UniProtKB-KW"/>
</dbReference>
<evidence type="ECO:0000256" key="2">
    <source>
        <dbReference type="ARBA" id="ARBA00022679"/>
    </source>
</evidence>
<evidence type="ECO:0000256" key="1">
    <source>
        <dbReference type="ARBA" id="ARBA00022603"/>
    </source>
</evidence>
<evidence type="ECO:0000259" key="4">
    <source>
        <dbReference type="Pfam" id="PF00891"/>
    </source>
</evidence>
<dbReference type="Gene3D" id="3.40.50.150">
    <property type="entry name" value="Vaccinia Virus protein VP39"/>
    <property type="match status" value="1"/>
</dbReference>
<evidence type="ECO:0000256" key="3">
    <source>
        <dbReference type="ARBA" id="ARBA00022691"/>
    </source>
</evidence>
<evidence type="ECO:0000313" key="6">
    <source>
        <dbReference type="Proteomes" id="UP000504636"/>
    </source>
</evidence>
<reference evidence="5 7" key="1">
    <citation type="journal article" date="2020" name="Stud. Mycol.">
        <title>101 Dothideomycetes genomes: a test case for predicting lifestyles and emergence of pathogens.</title>
        <authorList>
            <person name="Haridas S."/>
            <person name="Albert R."/>
            <person name="Binder M."/>
            <person name="Bloem J."/>
            <person name="Labutti K."/>
            <person name="Salamov A."/>
            <person name="Andreopoulos B."/>
            <person name="Baker S."/>
            <person name="Barry K."/>
            <person name="Bills G."/>
            <person name="Bluhm B."/>
            <person name="Cannon C."/>
            <person name="Castanera R."/>
            <person name="Culley D."/>
            <person name="Daum C."/>
            <person name="Ezra D."/>
            <person name="Gonzalez J."/>
            <person name="Henrissat B."/>
            <person name="Kuo A."/>
            <person name="Liang C."/>
            <person name="Lipzen A."/>
            <person name="Lutzoni F."/>
            <person name="Magnuson J."/>
            <person name="Mondo S."/>
            <person name="Nolan M."/>
            <person name="Ohm R."/>
            <person name="Pangilinan J."/>
            <person name="Park H.-J."/>
            <person name="Ramirez L."/>
            <person name="Alfaro M."/>
            <person name="Sun H."/>
            <person name="Tritt A."/>
            <person name="Yoshinaga Y."/>
            <person name="Zwiers L.-H."/>
            <person name="Turgeon B."/>
            <person name="Goodwin S."/>
            <person name="Spatafora J."/>
            <person name="Crous P."/>
            <person name="Grigoriev I."/>
        </authorList>
    </citation>
    <scope>NUCLEOTIDE SEQUENCE</scope>
    <source>
        <strain evidence="5 7">CBS 304.34</strain>
    </source>
</reference>
<dbReference type="SUPFAM" id="SSF46785">
    <property type="entry name" value="Winged helix' DNA-binding domain"/>
    <property type="match status" value="1"/>
</dbReference>
<dbReference type="InterPro" id="IPR036388">
    <property type="entry name" value="WH-like_DNA-bd_sf"/>
</dbReference>
<dbReference type="PANTHER" id="PTHR43712">
    <property type="entry name" value="PUTATIVE (AFU_ORTHOLOGUE AFUA_4G14580)-RELATED"/>
    <property type="match status" value="1"/>
</dbReference>
<dbReference type="InterPro" id="IPR036390">
    <property type="entry name" value="WH_DNA-bd_sf"/>
</dbReference>
<keyword evidence="6" id="KW-1185">Reference proteome</keyword>
<proteinExistence type="predicted"/>
<dbReference type="InterPro" id="IPR001077">
    <property type="entry name" value="COMT_C"/>
</dbReference>
<dbReference type="Pfam" id="PF00891">
    <property type="entry name" value="Methyltransf_2"/>
    <property type="match status" value="1"/>
</dbReference>
<dbReference type="GeneID" id="54459896"/>
<dbReference type="InterPro" id="IPR029063">
    <property type="entry name" value="SAM-dependent_MTases_sf"/>
</dbReference>
<protein>
    <submittedName>
        <fullName evidence="5 7">O-methyltransferase</fullName>
    </submittedName>
</protein>
<dbReference type="Gene3D" id="1.10.10.10">
    <property type="entry name" value="Winged helix-like DNA-binding domain superfamily/Winged helix DNA-binding domain"/>
    <property type="match status" value="1"/>
</dbReference>
<dbReference type="AlphaFoldDB" id="A0A6A6Z152"/>
<keyword evidence="2 5" id="KW-0808">Transferase</keyword>
<feature type="domain" description="O-methyltransferase C-terminal" evidence="4">
    <location>
        <begin position="245"/>
        <end position="407"/>
    </location>
</feature>
<reference evidence="7" key="3">
    <citation type="submission" date="2025-04" db="UniProtKB">
        <authorList>
            <consortium name="RefSeq"/>
        </authorList>
    </citation>
    <scope>IDENTIFICATION</scope>
    <source>
        <strain evidence="7">CBS 304.34</strain>
    </source>
</reference>
<name>A0A6A6Z152_9PEZI</name>
<dbReference type="OrthoDB" id="1606438at2759"/>
<reference evidence="7" key="2">
    <citation type="submission" date="2020-04" db="EMBL/GenBank/DDBJ databases">
        <authorList>
            <consortium name="NCBI Genome Project"/>
        </authorList>
    </citation>
    <scope>NUCLEOTIDE SEQUENCE</scope>
    <source>
        <strain evidence="7">CBS 304.34</strain>
    </source>
</reference>
<dbReference type="PANTHER" id="PTHR43712:SF5">
    <property type="entry name" value="O-METHYLTRANSFERASE ASQN-RELATED"/>
    <property type="match status" value="1"/>
</dbReference>
<dbReference type="PROSITE" id="PS51683">
    <property type="entry name" value="SAM_OMT_II"/>
    <property type="match status" value="1"/>
</dbReference>
<dbReference type="SUPFAM" id="SSF53335">
    <property type="entry name" value="S-adenosyl-L-methionine-dependent methyltransferases"/>
    <property type="match status" value="1"/>
</dbReference>
<evidence type="ECO:0000313" key="5">
    <source>
        <dbReference type="EMBL" id="KAF2814831.1"/>
    </source>
</evidence>
<sequence>MYNLNENFTELAAQIASSTAIITEYLKKNGLPEPDFTVNSAGGLPPVPEVQEARMNLIDATSKLRHLALGSDELLRTESLLMHHDQSVIDILNQFDVWTAVPHHGTASVASIASKTGIPEEKLRRIFKHAFSMGLFAETSPGSWEIVHTGSSSYYYRNPLIKAWIGHNLEEVAPACTRLPDALRKYTDSQEPAHCAAGVAFFPDSPPDATLFSWFDIEREGEEKGWRVRRFGDAMASLAETGSARIEHVNAGFDWDSLGEATVVDIGGSLGHASIELASKHPKLKCIIQDFAELEPQSAALVPTELKSRVTFQAHNFFEPQPVVAEVYFLKHVCHDWSDKYVVKILKQIVPVMKTGSRVILMEFIVPARGAVPDSVGRFISAIDLQMMTLCNSKERTPEDWTKVVKETDERFDIKAFVQPPGSAAGLIEIVWKG</sequence>
<dbReference type="GO" id="GO:0008171">
    <property type="term" value="F:O-methyltransferase activity"/>
    <property type="evidence" value="ECO:0007669"/>
    <property type="project" value="InterPro"/>
</dbReference>
<evidence type="ECO:0000313" key="7">
    <source>
        <dbReference type="RefSeq" id="XP_033581795.1"/>
    </source>
</evidence>
<keyword evidence="3" id="KW-0949">S-adenosyl-L-methionine</keyword>
<accession>A0A6A6Z152</accession>
<dbReference type="InterPro" id="IPR016461">
    <property type="entry name" value="COMT-like"/>
</dbReference>